<organism evidence="5 6">
    <name type="scientific">Nocardiopsis endophytica</name>
    <dbReference type="NCBI Taxonomy" id="3018445"/>
    <lineage>
        <taxon>Bacteria</taxon>
        <taxon>Bacillati</taxon>
        <taxon>Actinomycetota</taxon>
        <taxon>Actinomycetes</taxon>
        <taxon>Streptosporangiales</taxon>
        <taxon>Nocardiopsidaceae</taxon>
        <taxon>Nocardiopsis</taxon>
    </lineage>
</organism>
<reference evidence="5 6" key="1">
    <citation type="submission" date="2023-01" db="EMBL/GenBank/DDBJ databases">
        <title>Draft genome sequence of Nocardiopsis sp. RSe5-2 isolated from halophytes.</title>
        <authorList>
            <person name="Duangmal K."/>
            <person name="Chantavorakit T."/>
        </authorList>
    </citation>
    <scope>NUCLEOTIDE SEQUENCE [LARGE SCALE GENOMIC DNA]</scope>
    <source>
        <strain evidence="5 6">RSe5-2</strain>
    </source>
</reference>
<evidence type="ECO:0000256" key="1">
    <source>
        <dbReference type="ARBA" id="ARBA00023015"/>
    </source>
</evidence>
<protein>
    <submittedName>
        <fullName evidence="5">GntR family transcriptional regulator</fullName>
    </submittedName>
</protein>
<keyword evidence="2" id="KW-0238">DNA-binding</keyword>
<keyword evidence="1" id="KW-0805">Transcription regulation</keyword>
<dbReference type="PANTHER" id="PTHR44846">
    <property type="entry name" value="MANNOSYL-D-GLYCERATE TRANSPORT/METABOLISM SYSTEM REPRESSOR MNGR-RELATED"/>
    <property type="match status" value="1"/>
</dbReference>
<evidence type="ECO:0000313" key="5">
    <source>
        <dbReference type="EMBL" id="MDA2812006.1"/>
    </source>
</evidence>
<dbReference type="RefSeq" id="WP_270686456.1">
    <property type="nucleotide sequence ID" value="NZ_JAQFWQ010000040.1"/>
</dbReference>
<dbReference type="Proteomes" id="UP001527866">
    <property type="component" value="Unassembled WGS sequence"/>
</dbReference>
<proteinExistence type="predicted"/>
<dbReference type="PRINTS" id="PR00035">
    <property type="entry name" value="HTHGNTR"/>
</dbReference>
<dbReference type="Gene3D" id="1.10.10.10">
    <property type="entry name" value="Winged helix-like DNA-binding domain superfamily/Winged helix DNA-binding domain"/>
    <property type="match status" value="1"/>
</dbReference>
<dbReference type="PROSITE" id="PS50949">
    <property type="entry name" value="HTH_GNTR"/>
    <property type="match status" value="1"/>
</dbReference>
<dbReference type="CDD" id="cd07377">
    <property type="entry name" value="WHTH_GntR"/>
    <property type="match status" value="1"/>
</dbReference>
<dbReference type="EMBL" id="JAQFWQ010000040">
    <property type="protein sequence ID" value="MDA2812006.1"/>
    <property type="molecule type" value="Genomic_DNA"/>
</dbReference>
<dbReference type="PANTHER" id="PTHR44846:SF1">
    <property type="entry name" value="MANNOSYL-D-GLYCERATE TRANSPORT_METABOLISM SYSTEM REPRESSOR MNGR-RELATED"/>
    <property type="match status" value="1"/>
</dbReference>
<dbReference type="InterPro" id="IPR036388">
    <property type="entry name" value="WH-like_DNA-bd_sf"/>
</dbReference>
<dbReference type="InterPro" id="IPR000524">
    <property type="entry name" value="Tscrpt_reg_HTH_GntR"/>
</dbReference>
<keyword evidence="3" id="KW-0804">Transcription</keyword>
<dbReference type="Pfam" id="PF00392">
    <property type="entry name" value="GntR"/>
    <property type="match status" value="1"/>
</dbReference>
<keyword evidence="6" id="KW-1185">Reference proteome</keyword>
<feature type="domain" description="HTH gntR-type" evidence="4">
    <location>
        <begin position="9"/>
        <end position="77"/>
    </location>
</feature>
<evidence type="ECO:0000313" key="6">
    <source>
        <dbReference type="Proteomes" id="UP001527866"/>
    </source>
</evidence>
<evidence type="ECO:0000256" key="3">
    <source>
        <dbReference type="ARBA" id="ARBA00023163"/>
    </source>
</evidence>
<gene>
    <name evidence="5" type="ORF">O4J56_15290</name>
</gene>
<comment type="caution">
    <text evidence="5">The sequence shown here is derived from an EMBL/GenBank/DDBJ whole genome shotgun (WGS) entry which is preliminary data.</text>
</comment>
<evidence type="ECO:0000256" key="2">
    <source>
        <dbReference type="ARBA" id="ARBA00023125"/>
    </source>
</evidence>
<sequence>MEIDLDGPEPLYEQIADMLSARIAEGTYEPRRRIPSEAALCEEFSVSRPTVRAAVKLLNDRGLTVTVRGKGTFVAEARPESEAGDRANR</sequence>
<dbReference type="InterPro" id="IPR050679">
    <property type="entry name" value="Bact_HTH_transcr_reg"/>
</dbReference>
<accession>A0ABT4U4X5</accession>
<name>A0ABT4U4X5_9ACTN</name>
<dbReference type="InterPro" id="IPR036390">
    <property type="entry name" value="WH_DNA-bd_sf"/>
</dbReference>
<evidence type="ECO:0000259" key="4">
    <source>
        <dbReference type="PROSITE" id="PS50949"/>
    </source>
</evidence>
<dbReference type="SUPFAM" id="SSF46785">
    <property type="entry name" value="Winged helix' DNA-binding domain"/>
    <property type="match status" value="1"/>
</dbReference>
<dbReference type="SMART" id="SM00345">
    <property type="entry name" value="HTH_GNTR"/>
    <property type="match status" value="1"/>
</dbReference>